<dbReference type="AlphaFoldDB" id="A0A931C5G2"/>
<dbReference type="InterPro" id="IPR021133">
    <property type="entry name" value="HEAT_type_2"/>
</dbReference>
<dbReference type="PROSITE" id="PS50077">
    <property type="entry name" value="HEAT_REPEAT"/>
    <property type="match status" value="1"/>
</dbReference>
<reference evidence="2" key="1">
    <citation type="submission" date="2020-11" db="EMBL/GenBank/DDBJ databases">
        <title>Isolation and identification of active actinomycetes.</title>
        <authorList>
            <person name="Sun X."/>
        </authorList>
    </citation>
    <scope>NUCLEOTIDE SEQUENCE</scope>
    <source>
        <strain evidence="2">NEAU-A11</strain>
    </source>
</reference>
<proteinExistence type="predicted"/>
<evidence type="ECO:0000313" key="3">
    <source>
        <dbReference type="Proteomes" id="UP000598146"/>
    </source>
</evidence>
<name>A0A931C5G2_9ACTN</name>
<keyword evidence="1" id="KW-1133">Transmembrane helix</keyword>
<keyword evidence="3" id="KW-1185">Reference proteome</keyword>
<feature type="transmembrane region" description="Helical" evidence="1">
    <location>
        <begin position="150"/>
        <end position="170"/>
    </location>
</feature>
<protein>
    <submittedName>
        <fullName evidence="2">ABC transporter permease</fullName>
    </submittedName>
</protein>
<dbReference type="EMBL" id="JADQTO010000003">
    <property type="protein sequence ID" value="MBG0561381.1"/>
    <property type="molecule type" value="Genomic_DNA"/>
</dbReference>
<sequence>MRAALRAEWAKLRTGPAGLAVPLLLAGLLAAAGAALGDRAIDPVQLRLLGVRLAQAAVAAAGVHLLAGEYGTGLIRTTLLAVPRRLHLLTAKAALLTAGVVPVAVLGVGVAVATLPPGAAMLRAAAGSVVYLILIGLLGLGTAAVVRSSAVATGIVLALLYLMPMILRMVPDDDWQRALYRLTPATAVQTLATTVDTAALPMGPWAALGVVAAWSAGALALGALTLCRRDA</sequence>
<dbReference type="RefSeq" id="WP_196413173.1">
    <property type="nucleotide sequence ID" value="NZ_JADQTO010000003.1"/>
</dbReference>
<keyword evidence="1" id="KW-0812">Transmembrane</keyword>
<evidence type="ECO:0000313" key="2">
    <source>
        <dbReference type="EMBL" id="MBG0561381.1"/>
    </source>
</evidence>
<feature type="transmembrane region" description="Helical" evidence="1">
    <location>
        <begin position="93"/>
        <end position="115"/>
    </location>
</feature>
<accession>A0A931C5G2</accession>
<organism evidence="2 3">
    <name type="scientific">Actinoplanes aureus</name>
    <dbReference type="NCBI Taxonomy" id="2792083"/>
    <lineage>
        <taxon>Bacteria</taxon>
        <taxon>Bacillati</taxon>
        <taxon>Actinomycetota</taxon>
        <taxon>Actinomycetes</taxon>
        <taxon>Micromonosporales</taxon>
        <taxon>Micromonosporaceae</taxon>
        <taxon>Actinoplanes</taxon>
    </lineage>
</organism>
<feature type="transmembrane region" description="Helical" evidence="1">
    <location>
        <begin position="205"/>
        <end position="227"/>
    </location>
</feature>
<gene>
    <name evidence="2" type="ORF">I4J89_07890</name>
</gene>
<feature type="transmembrane region" description="Helical" evidence="1">
    <location>
        <begin position="121"/>
        <end position="143"/>
    </location>
</feature>
<comment type="caution">
    <text evidence="2">The sequence shown here is derived from an EMBL/GenBank/DDBJ whole genome shotgun (WGS) entry which is preliminary data.</text>
</comment>
<evidence type="ECO:0000256" key="1">
    <source>
        <dbReference type="SAM" id="Phobius"/>
    </source>
</evidence>
<dbReference type="Proteomes" id="UP000598146">
    <property type="component" value="Unassembled WGS sequence"/>
</dbReference>
<keyword evidence="1" id="KW-0472">Membrane</keyword>